<feature type="compositionally biased region" description="Acidic residues" evidence="1">
    <location>
        <begin position="624"/>
        <end position="635"/>
    </location>
</feature>
<evidence type="ECO:0000313" key="2">
    <source>
        <dbReference type="EMBL" id="CRH03737.1"/>
    </source>
</evidence>
<feature type="compositionally biased region" description="Basic and acidic residues" evidence="1">
    <location>
        <begin position="636"/>
        <end position="674"/>
    </location>
</feature>
<dbReference type="OrthoDB" id="372968at2759"/>
<evidence type="ECO:0000256" key="1">
    <source>
        <dbReference type="SAM" id="MobiDB-lite"/>
    </source>
</evidence>
<gene>
    <name evidence="2" type="ORF">PRELSG_1309600</name>
</gene>
<feature type="region of interest" description="Disordered" evidence="1">
    <location>
        <begin position="411"/>
        <end position="433"/>
    </location>
</feature>
<name>A0A1J1HGX6_PLARL</name>
<feature type="region of interest" description="Disordered" evidence="1">
    <location>
        <begin position="624"/>
        <end position="680"/>
    </location>
</feature>
<dbReference type="RefSeq" id="XP_028535744.1">
    <property type="nucleotide sequence ID" value="XM_028678616.1"/>
</dbReference>
<dbReference type="OMA" id="EWSDYDL"/>
<evidence type="ECO:0008006" key="4">
    <source>
        <dbReference type="Google" id="ProtNLM"/>
    </source>
</evidence>
<keyword evidence="3" id="KW-1185">Reference proteome</keyword>
<dbReference type="KEGG" id="prel:PRELSG_1309600"/>
<dbReference type="EMBL" id="LN835308">
    <property type="protein sequence ID" value="CRH03737.1"/>
    <property type="molecule type" value="Genomic_DNA"/>
</dbReference>
<reference evidence="2 3" key="1">
    <citation type="submission" date="2015-04" db="EMBL/GenBank/DDBJ databases">
        <authorList>
            <consortium name="Pathogen Informatics"/>
        </authorList>
    </citation>
    <scope>NUCLEOTIDE SEQUENCE [LARGE SCALE GENOMIC DNA]</scope>
    <source>
        <strain evidence="2 3">SGS1</strain>
    </source>
</reference>
<sequence>MILPSLFINHKKEINLKDNYLNDHLIKCYNLPSYINESIFEFFLELLNDKSFEIKKVIKPINEETNLYPWKIICNENFANFLLKKRKVLVCNDSINNNRIFIKLSYKKKNINQDLFKDDETLIEQNDILKLKDKKPEEELLNFSNYHNETKINLNIKNENNQGINFQGKNEKNCEEKFHEQIKENEKIYNDEKKEGSMVQEKDINKIEIKKNKETNTKKNGEDIKEIEYCEYFDDNNNDEYYYYDEDEEEEESFYEDDYESFYEDDNENFYEDDNDIFNFEGHTHEIKENIINNKLLEENNIKKLFDLNLDISYNKNEKNSLNSNICDTYIKNNYQIKNCDNNNKELNAITDNKINNEISISNSENLSLINKKEKDNPIINISHINKKQKCIININDHLISEKSYSSLNYKSNNSKKTVTQEQNDNLNNSNSCNKELSANTLEINDIKKETNSYTNTSDTKSGSEVKSNYSSVKFYDHSASSNKNDNSCNKINEERESNYSVNKEYNINNFTNKEEKDFEKKNKNNNKKKIYIMNQFESINKENILWEKFKRKKRKKKNQNVKKFFIYFYKGNIDEIIEDIREEDKSKISNNVQVKKEDSEIYLKNDNIDNKNVIEKGSYLLEQEEEKEQEQEIQGDEKKREKNDLQKQRVEKEVDDQHHIVEKQEDKKNENKNNLESSISNNNLLESELNNYRNNEFSHNRTIDIKTWPSNLSWKEISDEIKEKFCVVIKNKPPQWNEYELQEFLESQFSNKNFIPNFEYIFITKSFPTIATIAFKDEISKKSFLELRKFKLPLSLKNYNNDNYNNYNNSSNYNNHNNNYNINNNNSKFSNFLIIQEYIISHNFNYSINKKNICEKNESFFNLPLKKKNNKNYEISNEESSSNIDVAINKYKNYVFNSPINLYSNNKKNISTHDKNNIFNKLNIYSKFSYNSKN</sequence>
<feature type="compositionally biased region" description="Low complexity" evidence="1">
    <location>
        <begin position="424"/>
        <end position="433"/>
    </location>
</feature>
<dbReference type="GeneID" id="39738029"/>
<dbReference type="VEuPathDB" id="PlasmoDB:PRELSG_1309600"/>
<dbReference type="Proteomes" id="UP000220158">
    <property type="component" value="Chromosome 13"/>
</dbReference>
<evidence type="ECO:0000313" key="3">
    <source>
        <dbReference type="Proteomes" id="UP000220158"/>
    </source>
</evidence>
<organism evidence="2 3">
    <name type="scientific">Plasmodium relictum</name>
    <dbReference type="NCBI Taxonomy" id="85471"/>
    <lineage>
        <taxon>Eukaryota</taxon>
        <taxon>Sar</taxon>
        <taxon>Alveolata</taxon>
        <taxon>Apicomplexa</taxon>
        <taxon>Aconoidasida</taxon>
        <taxon>Haemosporida</taxon>
        <taxon>Plasmodiidae</taxon>
        <taxon>Plasmodium</taxon>
        <taxon>Plasmodium (Haemamoeba)</taxon>
    </lineage>
</organism>
<accession>A0A1J1HGX6</accession>
<proteinExistence type="predicted"/>
<dbReference type="AlphaFoldDB" id="A0A1J1HGX6"/>
<protein>
    <recommendedName>
        <fullName evidence="4">RRM domain-containing protein</fullName>
    </recommendedName>
</protein>